<gene>
    <name evidence="1" type="ORF">SAMN05216175_101241</name>
</gene>
<name>A0A1I2LZD2_9GAMM</name>
<dbReference type="Proteomes" id="UP000198623">
    <property type="component" value="Unassembled WGS sequence"/>
</dbReference>
<reference evidence="2" key="1">
    <citation type="submission" date="2016-10" db="EMBL/GenBank/DDBJ databases">
        <authorList>
            <person name="Varghese N."/>
            <person name="Submissions S."/>
        </authorList>
    </citation>
    <scope>NUCLEOTIDE SEQUENCE [LARGE SCALE GENOMIC DNA]</scope>
    <source>
        <strain evidence="2">CGMCC 1.10971</strain>
    </source>
</reference>
<keyword evidence="2" id="KW-1185">Reference proteome</keyword>
<protein>
    <submittedName>
        <fullName evidence="1">Uncharacterized protein</fullName>
    </submittedName>
</protein>
<evidence type="ECO:0000313" key="2">
    <source>
        <dbReference type="Proteomes" id="UP000198623"/>
    </source>
</evidence>
<evidence type="ECO:0000313" key="1">
    <source>
        <dbReference type="EMBL" id="SFF82496.1"/>
    </source>
</evidence>
<organism evidence="1 2">
    <name type="scientific">Neptunomonas qingdaonensis</name>
    <dbReference type="NCBI Taxonomy" id="1045558"/>
    <lineage>
        <taxon>Bacteria</taxon>
        <taxon>Pseudomonadati</taxon>
        <taxon>Pseudomonadota</taxon>
        <taxon>Gammaproteobacteria</taxon>
        <taxon>Oceanospirillales</taxon>
        <taxon>Oceanospirillaceae</taxon>
        <taxon>Neptunomonas</taxon>
    </lineage>
</organism>
<sequence>MSIKKEFEHLFEKLKAERDEIVVKTRLASMEAQDEFLEAEKKWEQLKTKAAHIAEDSQDATAAFIDKAKSECKELEESYKRLGPYCSEKASFLQDELGDLYEKLKTERDGIIVKLHLGSMEAKQEFAETEKKWEMLKEKVSDIADDTKDTSEEFVAKTKIVTEELKDTYKRIIQRLSK</sequence>
<proteinExistence type="predicted"/>
<dbReference type="STRING" id="1045558.SAMN05216175_101241"/>
<accession>A0A1I2LZD2</accession>
<dbReference type="RefSeq" id="WP_198064073.1">
    <property type="nucleotide sequence ID" value="NZ_FOOU01000001.1"/>
</dbReference>
<dbReference type="AlphaFoldDB" id="A0A1I2LZD2"/>
<dbReference type="EMBL" id="FOOU01000001">
    <property type="protein sequence ID" value="SFF82496.1"/>
    <property type="molecule type" value="Genomic_DNA"/>
</dbReference>